<name>A0A1Y2A828_9PLEO</name>
<dbReference type="AlphaFoldDB" id="A0A1Y2A828"/>
<dbReference type="InterPro" id="IPR001763">
    <property type="entry name" value="Rhodanese-like_dom"/>
</dbReference>
<feature type="domain" description="Rhodanese" evidence="1">
    <location>
        <begin position="42"/>
        <end position="142"/>
    </location>
</feature>
<proteinExistence type="predicted"/>
<protein>
    <submittedName>
        <fullName evidence="2">Rhodanese-like domain-containing protein</fullName>
    </submittedName>
</protein>
<dbReference type="GO" id="GO:0005737">
    <property type="term" value="C:cytoplasm"/>
    <property type="evidence" value="ECO:0007669"/>
    <property type="project" value="TreeGrafter"/>
</dbReference>
<evidence type="ECO:0000259" key="1">
    <source>
        <dbReference type="PROSITE" id="PS50206"/>
    </source>
</evidence>
<dbReference type="PANTHER" id="PTHR10828:SF50">
    <property type="entry name" value="REDUCTASE (ARC2), PUTATIVE (AFU_ORTHOLOGUE AFUA_6G13400)-RELATED"/>
    <property type="match status" value="1"/>
</dbReference>
<reference evidence="2 3" key="1">
    <citation type="submission" date="2016-07" db="EMBL/GenBank/DDBJ databases">
        <title>Pervasive Adenine N6-methylation of Active Genes in Fungi.</title>
        <authorList>
            <consortium name="DOE Joint Genome Institute"/>
            <person name="Mondo S.J."/>
            <person name="Dannebaum R.O."/>
            <person name="Kuo R.C."/>
            <person name="Labutti K."/>
            <person name="Haridas S."/>
            <person name="Kuo A."/>
            <person name="Salamov A."/>
            <person name="Ahrendt S.R."/>
            <person name="Lipzen A."/>
            <person name="Sullivan W."/>
            <person name="Andreopoulos W.B."/>
            <person name="Clum A."/>
            <person name="Lindquist E."/>
            <person name="Daum C."/>
            <person name="Ramamoorthy G.K."/>
            <person name="Gryganskyi A."/>
            <person name="Culley D."/>
            <person name="Magnuson J.K."/>
            <person name="James T.Y."/>
            <person name="O'Malley M.A."/>
            <person name="Stajich J.E."/>
            <person name="Spatafora J.W."/>
            <person name="Visel A."/>
            <person name="Grigoriev I.V."/>
        </authorList>
    </citation>
    <scope>NUCLEOTIDE SEQUENCE [LARGE SCALE GENOMIC DNA]</scope>
    <source>
        <strain evidence="2 3">CBS 115471</strain>
    </source>
</reference>
<dbReference type="OrthoDB" id="8300214at2759"/>
<evidence type="ECO:0000313" key="3">
    <source>
        <dbReference type="Proteomes" id="UP000193144"/>
    </source>
</evidence>
<sequence>MSSTILPPDSPWDPAYPIARNQNPCTIARAEVLKMLREGQQPGKDFVLVDLRREDRTGGSVRGSINLPAQSLYPAIPALYTMFTTARIRSVIWYCGSSQHRGLRGAAWMDDYIKDQGDSNLRSLVLLEGIRGWANAGAEYTTFMDEYDQSAWR</sequence>
<dbReference type="Gene3D" id="3.40.250.10">
    <property type="entry name" value="Rhodanese-like domain"/>
    <property type="match status" value="1"/>
</dbReference>
<dbReference type="EMBL" id="MCFA01000006">
    <property type="protein sequence ID" value="ORY18651.1"/>
    <property type="molecule type" value="Genomic_DNA"/>
</dbReference>
<dbReference type="GO" id="GO:0004725">
    <property type="term" value="F:protein tyrosine phosphatase activity"/>
    <property type="evidence" value="ECO:0007669"/>
    <property type="project" value="TreeGrafter"/>
</dbReference>
<dbReference type="PANTHER" id="PTHR10828">
    <property type="entry name" value="M-PHASE INDUCER PHOSPHATASE DUAL SPECIFICITY PHOSPHATASE CDC25"/>
    <property type="match status" value="1"/>
</dbReference>
<dbReference type="Proteomes" id="UP000193144">
    <property type="component" value="Unassembled WGS sequence"/>
</dbReference>
<comment type="caution">
    <text evidence="2">The sequence shown here is derived from an EMBL/GenBank/DDBJ whole genome shotgun (WGS) entry which is preliminary data.</text>
</comment>
<dbReference type="STRING" id="1231657.A0A1Y2A828"/>
<gene>
    <name evidence="2" type="ORF">BCR34DRAFT_473292</name>
</gene>
<organism evidence="2 3">
    <name type="scientific">Clohesyomyces aquaticus</name>
    <dbReference type="NCBI Taxonomy" id="1231657"/>
    <lineage>
        <taxon>Eukaryota</taxon>
        <taxon>Fungi</taxon>
        <taxon>Dikarya</taxon>
        <taxon>Ascomycota</taxon>
        <taxon>Pezizomycotina</taxon>
        <taxon>Dothideomycetes</taxon>
        <taxon>Pleosporomycetidae</taxon>
        <taxon>Pleosporales</taxon>
        <taxon>Lindgomycetaceae</taxon>
        <taxon>Clohesyomyces</taxon>
    </lineage>
</organism>
<accession>A0A1Y2A828</accession>
<dbReference type="PROSITE" id="PS50206">
    <property type="entry name" value="RHODANESE_3"/>
    <property type="match status" value="1"/>
</dbReference>
<dbReference type="SUPFAM" id="SSF52821">
    <property type="entry name" value="Rhodanese/Cell cycle control phosphatase"/>
    <property type="match status" value="1"/>
</dbReference>
<keyword evidence="3" id="KW-1185">Reference proteome</keyword>
<dbReference type="InterPro" id="IPR036873">
    <property type="entry name" value="Rhodanese-like_dom_sf"/>
</dbReference>
<evidence type="ECO:0000313" key="2">
    <source>
        <dbReference type="EMBL" id="ORY18651.1"/>
    </source>
</evidence>
<dbReference type="GO" id="GO:0005634">
    <property type="term" value="C:nucleus"/>
    <property type="evidence" value="ECO:0007669"/>
    <property type="project" value="TreeGrafter"/>
</dbReference>